<dbReference type="InterPro" id="IPR021714">
    <property type="entry name" value="URB1_N"/>
</dbReference>
<accession>A0A8H7UTQ7</accession>
<keyword evidence="5" id="KW-1185">Reference proteome</keyword>
<dbReference type="PANTHER" id="PTHR13500">
    <property type="entry name" value="NUCLEOLAR PRERIBOSOMAL-ASSOCIATED PROTEIN 1"/>
    <property type="match status" value="1"/>
</dbReference>
<dbReference type="GO" id="GO:0000463">
    <property type="term" value="P:maturation of LSU-rRNA from tricistronic rRNA transcript (SSU-rRNA, 5.8S rRNA, LSU-rRNA)"/>
    <property type="evidence" value="ECO:0007669"/>
    <property type="project" value="TreeGrafter"/>
</dbReference>
<feature type="domain" description="URB1 N-terminal" evidence="1">
    <location>
        <begin position="68"/>
        <end position="393"/>
    </location>
</feature>
<dbReference type="Pfam" id="PF11707">
    <property type="entry name" value="Npa1"/>
    <property type="match status" value="1"/>
</dbReference>
<evidence type="ECO:0000313" key="5">
    <source>
        <dbReference type="Proteomes" id="UP000650833"/>
    </source>
</evidence>
<dbReference type="GO" id="GO:0005730">
    <property type="term" value="C:nucleolus"/>
    <property type="evidence" value="ECO:0007669"/>
    <property type="project" value="TreeGrafter"/>
</dbReference>
<gene>
    <name evidence="4" type="ORF">INT46_001901</name>
</gene>
<dbReference type="Pfam" id="PF26140">
    <property type="entry name" value="HEAT_URB1"/>
    <property type="match status" value="1"/>
</dbReference>
<dbReference type="Proteomes" id="UP000650833">
    <property type="component" value="Unassembled WGS sequence"/>
</dbReference>
<dbReference type="InterPro" id="IPR032436">
    <property type="entry name" value="URB1_C"/>
</dbReference>
<organism evidence="4 5">
    <name type="scientific">Mucor plumbeus</name>
    <dbReference type="NCBI Taxonomy" id="97098"/>
    <lineage>
        <taxon>Eukaryota</taxon>
        <taxon>Fungi</taxon>
        <taxon>Fungi incertae sedis</taxon>
        <taxon>Mucoromycota</taxon>
        <taxon>Mucoromycotina</taxon>
        <taxon>Mucoromycetes</taxon>
        <taxon>Mucorales</taxon>
        <taxon>Mucorineae</taxon>
        <taxon>Mucoraceae</taxon>
        <taxon>Mucor</taxon>
    </lineage>
</organism>
<dbReference type="PANTHER" id="PTHR13500:SF0">
    <property type="entry name" value="NUCLEOLAR PRE-RIBOSOMAL-ASSOCIATED PROTEIN 1"/>
    <property type="match status" value="1"/>
</dbReference>
<name>A0A8H7UTQ7_9FUNG</name>
<dbReference type="GO" id="GO:0000466">
    <property type="term" value="P:maturation of 5.8S rRNA from tricistronic rRNA transcript (SSU-rRNA, 5.8S rRNA, LSU-rRNA)"/>
    <property type="evidence" value="ECO:0007669"/>
    <property type="project" value="TreeGrafter"/>
</dbReference>
<dbReference type="InterPro" id="IPR039844">
    <property type="entry name" value="URB1"/>
</dbReference>
<dbReference type="OrthoDB" id="72892at2759"/>
<evidence type="ECO:0000259" key="3">
    <source>
        <dbReference type="Pfam" id="PF26140"/>
    </source>
</evidence>
<evidence type="ECO:0000313" key="4">
    <source>
        <dbReference type="EMBL" id="KAG2190494.1"/>
    </source>
</evidence>
<reference evidence="4" key="1">
    <citation type="submission" date="2020-12" db="EMBL/GenBank/DDBJ databases">
        <title>Metabolic potential, ecology and presence of endohyphal bacteria is reflected in genomic diversity of Mucoromycotina.</title>
        <authorList>
            <person name="Muszewska A."/>
            <person name="Okrasinska A."/>
            <person name="Steczkiewicz K."/>
            <person name="Drgas O."/>
            <person name="Orlowska M."/>
            <person name="Perlinska-Lenart U."/>
            <person name="Aleksandrzak-Piekarczyk T."/>
            <person name="Szatraj K."/>
            <person name="Zielenkiewicz U."/>
            <person name="Pilsyk S."/>
            <person name="Malc E."/>
            <person name="Mieczkowski P."/>
            <person name="Kruszewska J.S."/>
            <person name="Biernat P."/>
            <person name="Pawlowska J."/>
        </authorList>
    </citation>
    <scope>NUCLEOTIDE SEQUENCE</scope>
    <source>
        <strain evidence="4">CBS 226.32</strain>
    </source>
</reference>
<feature type="domain" description="URB1 central HEAT repeat" evidence="3">
    <location>
        <begin position="604"/>
        <end position="801"/>
    </location>
</feature>
<dbReference type="EMBL" id="JAEPRC010000957">
    <property type="protein sequence ID" value="KAG2190494.1"/>
    <property type="molecule type" value="Genomic_DNA"/>
</dbReference>
<comment type="caution">
    <text evidence="4">The sequence shown here is derived from an EMBL/GenBank/DDBJ whole genome shotgun (WGS) entry which is preliminary data.</text>
</comment>
<dbReference type="Pfam" id="PF16201">
    <property type="entry name" value="NopRA1"/>
    <property type="match status" value="1"/>
</dbReference>
<proteinExistence type="predicted"/>
<sequence length="1798" mass="205373">MSTQLEDYYKTPKEVEEALKVKDLQTLIRGLSKLRTQLTIAVKNRVDPTEKYTRPLVEYCQSCTDSYELNNLWDYQASTNIQDLECMLPDIVGLFMRLCTTPIIRSYGIQLIQAVLQRQMKYIYRGISSMRIPHCQSTYRLLTSMVSFNESTARDLFTTFNFQAEGFLRASRYRQIKKNKKAQSYIYDLRTNYIQFVLAFFKHGDAEIKKQVLGVKGLVSGVFVGMDEDAYPLIEQTLSVMYENLILDTNVPRSIKAFFFSSYILEKLAKIYTRFEEEETVPGETGIPADLVHHFLISICSVPDVGVCFKDTTWYPAKPNTTTTATNDENNKNSKITNRVLAKFITTLKPADDMRQQELVLKILGACPELVQEFWSNTILMFEPRISSKWLANITVLQKVVQLPVPSLYYGETRLYPAEPPSVDTILDNILPNVFNRSLASKGLQHASPLVRYTTMLVLSAVFQKYDKVAQSMKKVIMTLETTLSESNNNMPSENWKKCLESVREGLRRRVPEIQTLVALHKQTSMKMAQQTEDADQDELSSQNQLLQDTAFRVVRYYQEFVPEALMESNIDPGNFIPTDILSVKPGTLIHLLKLFLSMPDFNWTSKSSGSSTSHITTLLTLYLQTPYKHIRDLTGKLLNQTLSESFMFTHDPEEVQLWLNALPQNFFSSSKNLAMSETQQGVLQFLDNCINRFSKAQYKYTDQLVELVNTVNADYIGSGSESGFTRNLILANTSTDIASKYKHPFSPLLLTLCENLNFIKSDRRPAVLYLTNLLSLLLTKQHVPFYLQAISSKLDGELTESQEINPRCVENWSKNEMIYQAKLCLGQKVKLSKKQHTNEKLEDRLIQLVKKDKIEDVVECRKEFIQLLQHLPVNVLDSHFEKTASYCHQKLNWVLYEPLVDYIMSRHPLAGDIFSYSEVKHMKSLISMEHEHIASLLKKIPFACLFNNAAIAKLYNHNFSMIVLKQSLDSLKSREMMNATSCIFQHLNTLLMQAKPELLGLQFTLTLLRHVIQLMNQIQDVKFRVELKNFIFTHPALKHLDNELTSQILSYQDIDIFPSVADLTYLQLAISFMDIFGEGSNAKTLLDCVIRVDFQGLYTYSKKIAKNIHINDTMKKLLIVLVEYMYSSSQEFTIPSKAFEIITQLWKLGTTEEFNLEVLSLLELSMTREQRDGDNEAEKHAVHVLLEACCEPIIKHILAGNRCIIDIDALRSSCIASSVDVPSIVVNSLTESLLLTPNFVDVVQIGYDLLAKSTDERSEFIELVMDFLLKQLTAVADANIMSGETPEDAFYDKLVQFVKLLNGNWAANLNTETVRDFILTSLLDNIEDAAAMRFVRVLIEHVYENYDKLEPIETYLRRILDHKEYQRLTAPDVAKLLLKQTPVNDVQRFAIIQLIHTLNKIQPLVLAKHHGLLDPLLTSYSATTGTTDKLILEILMSCESHGRETILPKMLMWGPGSDRTRQAHAQAGTLLQTSAISIETLSLIDPALMKYTFTHFPTECTLKQSSNIDASTDNNNLAPVYDPSFFMPLFANLISSGAVECRKFIECNGLGFVIMGMSSTDEYVRHIAYQMMDQFYVMVEHARFREQPSIIFVLEQFKNSIHGRSEADAPPRVPAAISVCVSHALSILLHPEHFMLPHITTWILQNPSYDFNYVPMFTFLFTSSSPNHKKERLWLLYVLSSSLRTYEDYKIFARQSIFDMIATFYNSAYADQSSKKAVLEIMEQATAIPSVTSNLIQYNGLLAWIHQAMALASDQEEFTAWDKILNTTMSSANQIEKVPEKIKSMLNDEKIVLAELK</sequence>
<feature type="domain" description="URB1 C-terminal" evidence="2">
    <location>
        <begin position="1551"/>
        <end position="1745"/>
    </location>
</feature>
<evidence type="ECO:0008006" key="6">
    <source>
        <dbReference type="Google" id="ProtNLM"/>
    </source>
</evidence>
<dbReference type="InterPro" id="IPR059018">
    <property type="entry name" value="HEAT_URB1"/>
</dbReference>
<evidence type="ECO:0000259" key="1">
    <source>
        <dbReference type="Pfam" id="PF11707"/>
    </source>
</evidence>
<protein>
    <recommendedName>
        <fullName evidence="6">Nucleolar pre-ribosomal-associated protein 1</fullName>
    </recommendedName>
</protein>
<evidence type="ECO:0000259" key="2">
    <source>
        <dbReference type="Pfam" id="PF16201"/>
    </source>
</evidence>